<evidence type="ECO:0000256" key="1">
    <source>
        <dbReference type="SAM" id="Coils"/>
    </source>
</evidence>
<name>A0A380YQ72_9BACE</name>
<evidence type="ECO:0000313" key="3">
    <source>
        <dbReference type="Proteomes" id="UP000254424"/>
    </source>
</evidence>
<accession>A0A380YQ72</accession>
<sequence length="133" mass="15631">MQPYFPLISTYTKHFSSKSFCNLQVNCIFVYNFGVVMTDEEKKLLSTFEARLRHLIYLHDELKRENAELKQLLEAKKEEYEKVQADYKELEINYTNLKTATTISLNGSDVKETKLRLSKLVREVDKCIALLNE</sequence>
<evidence type="ECO:0000313" key="2">
    <source>
        <dbReference type="EMBL" id="SUV28592.1"/>
    </source>
</evidence>
<keyword evidence="1" id="KW-0175">Coiled coil</keyword>
<protein>
    <submittedName>
        <fullName evidence="2">Uncharacterized protein</fullName>
    </submittedName>
</protein>
<gene>
    <name evidence="2" type="ORF">NCTC11155_00542</name>
</gene>
<dbReference type="Proteomes" id="UP000254424">
    <property type="component" value="Unassembled WGS sequence"/>
</dbReference>
<reference evidence="2 3" key="1">
    <citation type="submission" date="2018-06" db="EMBL/GenBank/DDBJ databases">
        <authorList>
            <consortium name="Pathogen Informatics"/>
            <person name="Doyle S."/>
        </authorList>
    </citation>
    <scope>NUCLEOTIDE SEQUENCE [LARGE SCALE GENOMIC DNA]</scope>
    <source>
        <strain evidence="2 3">NCTC11155</strain>
    </source>
</reference>
<feature type="coiled-coil region" evidence="1">
    <location>
        <begin position="52"/>
        <end position="100"/>
    </location>
</feature>
<dbReference type="AlphaFoldDB" id="A0A380YQ72"/>
<organism evidence="2 3">
    <name type="scientific">Bacteroides eggerthii</name>
    <dbReference type="NCBI Taxonomy" id="28111"/>
    <lineage>
        <taxon>Bacteria</taxon>
        <taxon>Pseudomonadati</taxon>
        <taxon>Bacteroidota</taxon>
        <taxon>Bacteroidia</taxon>
        <taxon>Bacteroidales</taxon>
        <taxon>Bacteroidaceae</taxon>
        <taxon>Bacteroides</taxon>
    </lineage>
</organism>
<dbReference type="STRING" id="483216.BACEGG_01395"/>
<proteinExistence type="predicted"/>
<dbReference type="EMBL" id="UFSX01000001">
    <property type="protein sequence ID" value="SUV28592.1"/>
    <property type="molecule type" value="Genomic_DNA"/>
</dbReference>